<evidence type="ECO:0000256" key="2">
    <source>
        <dbReference type="SAM" id="SignalP"/>
    </source>
</evidence>
<protein>
    <submittedName>
        <fullName evidence="3">Uncharacterized protein</fullName>
    </submittedName>
</protein>
<feature type="compositionally biased region" description="Low complexity" evidence="1">
    <location>
        <begin position="217"/>
        <end position="243"/>
    </location>
</feature>
<evidence type="ECO:0000313" key="3">
    <source>
        <dbReference type="EMBL" id="EFV12437.2"/>
    </source>
</evidence>
<evidence type="ECO:0000256" key="1">
    <source>
        <dbReference type="SAM" id="MobiDB-lite"/>
    </source>
</evidence>
<sequence>MAAAIVGSLATAGLGVAAFSAAAPVPEGAQDVQSACDSLAGPANDAAIAVSKIHDIGPTIAPALPHPDNPELETGQVNMIQLFLQSRDISGSLRHASGGLRAAEGGVEADDLRSAADDLAQADDDTAAAFDSASNILGPRPPMDEAAQQIMQHLGDAMNAFHHFNDLYSARCGVDLRPDWDNPSAAAAEVDQAAAPEDDQAPAPEDDQAPAPEDDQAPAPADDQAAAPEDDQAPAPADDAAPAPEDDGGQ</sequence>
<feature type="compositionally biased region" description="Low complexity" evidence="1">
    <location>
        <begin position="186"/>
        <end position="195"/>
    </location>
</feature>
<keyword evidence="4" id="KW-1185">Reference proteome</keyword>
<gene>
    <name evidence="3" type="ORF">HMPREF9336_02728</name>
</gene>
<accession>E5XTA6</accession>
<feature type="chain" id="PRO_5038660173" evidence="2">
    <location>
        <begin position="23"/>
        <end position="250"/>
    </location>
</feature>
<feature type="signal peptide" evidence="2">
    <location>
        <begin position="1"/>
        <end position="22"/>
    </location>
</feature>
<proteinExistence type="predicted"/>
<name>E5XTA6_SEGRC</name>
<evidence type="ECO:0000313" key="4">
    <source>
        <dbReference type="Proteomes" id="UP000004816"/>
    </source>
</evidence>
<dbReference type="AlphaFoldDB" id="E5XTA6"/>
<dbReference type="Proteomes" id="UP000004816">
    <property type="component" value="Unassembled WGS sequence"/>
</dbReference>
<dbReference type="HOGENOM" id="CLU_1309402_0_0_11"/>
<keyword evidence="2" id="KW-0732">Signal</keyword>
<comment type="caution">
    <text evidence="3">The sequence shown here is derived from an EMBL/GenBank/DDBJ whole genome shotgun (WGS) entry which is preliminary data.</text>
</comment>
<dbReference type="EMBL" id="ACZI02000002">
    <property type="protein sequence ID" value="EFV12437.2"/>
    <property type="molecule type" value="Genomic_DNA"/>
</dbReference>
<feature type="region of interest" description="Disordered" evidence="1">
    <location>
        <begin position="186"/>
        <end position="250"/>
    </location>
</feature>
<reference evidence="3 4" key="1">
    <citation type="journal article" date="2011" name="Stand. Genomic Sci.">
        <title>High quality draft genome sequence of Segniliparus rugosus CDC 945(T)= (ATCC BAA-974(T)).</title>
        <authorList>
            <person name="Earl A.M."/>
            <person name="Desjardins C.A."/>
            <person name="Fitzgerald M.G."/>
            <person name="Arachchi H.M."/>
            <person name="Zeng Q."/>
            <person name="Mehta T."/>
            <person name="Griggs A."/>
            <person name="Birren B.W."/>
            <person name="Toney N.C."/>
            <person name="Carr J."/>
            <person name="Posey J."/>
            <person name="Butler W.R."/>
        </authorList>
    </citation>
    <scope>NUCLEOTIDE SEQUENCE [LARGE SCALE GENOMIC DNA]</scope>
    <source>
        <strain evidence="4">ATCC BAA-974 / DSM 45345 / CCUG 50838 / CIP 108380 / JCM 13579 / CDC 945</strain>
    </source>
</reference>
<feature type="compositionally biased region" description="Acidic residues" evidence="1">
    <location>
        <begin position="196"/>
        <end position="216"/>
    </location>
</feature>
<organism evidence="3 4">
    <name type="scientific">Segniliparus rugosus (strain ATCC BAA-974 / DSM 45345 / CCUG 50838 / CIP 108380 / JCM 13579 / CDC 945)</name>
    <dbReference type="NCBI Taxonomy" id="679197"/>
    <lineage>
        <taxon>Bacteria</taxon>
        <taxon>Bacillati</taxon>
        <taxon>Actinomycetota</taxon>
        <taxon>Actinomycetes</taxon>
        <taxon>Mycobacteriales</taxon>
        <taxon>Segniliparaceae</taxon>
        <taxon>Segniliparus</taxon>
    </lineage>
</organism>